<dbReference type="SMART" id="SM01040">
    <property type="entry name" value="Bro-N"/>
    <property type="match status" value="1"/>
</dbReference>
<proteinExistence type="predicted"/>
<dbReference type="InterPro" id="IPR003497">
    <property type="entry name" value="BRO_N_domain"/>
</dbReference>
<dbReference type="Proteomes" id="UP000202966">
    <property type="component" value="Segment"/>
</dbReference>
<dbReference type="InterPro" id="IPR005039">
    <property type="entry name" value="Ant_C"/>
</dbReference>
<dbReference type="Pfam" id="PF03374">
    <property type="entry name" value="ANT"/>
    <property type="match status" value="1"/>
</dbReference>
<accession>A0A0K2CNG8</accession>
<dbReference type="EMBL" id="KT151956">
    <property type="protein sequence ID" value="ALA07362.1"/>
    <property type="molecule type" value="Genomic_DNA"/>
</dbReference>
<organism evidence="2 3">
    <name type="scientific">Brevibacillus phage Osiris</name>
    <dbReference type="NCBI Taxonomy" id="1691955"/>
    <lineage>
        <taxon>Viruses</taxon>
        <taxon>Duplodnaviria</taxon>
        <taxon>Heunggongvirae</taxon>
        <taxon>Uroviricota</taxon>
        <taxon>Caudoviricetes</taxon>
        <taxon>Jimmervirus</taxon>
        <taxon>Jimmervirus osiris</taxon>
    </lineage>
</organism>
<name>A0A0K2CNG8_9CAUD</name>
<dbReference type="RefSeq" id="YP_009215035.1">
    <property type="nucleotide sequence ID" value="NC_028969.1"/>
</dbReference>
<evidence type="ECO:0000313" key="3">
    <source>
        <dbReference type="Proteomes" id="UP000202966"/>
    </source>
</evidence>
<reference evidence="2 3" key="1">
    <citation type="journal article" date="2015" name="Genome Announc.">
        <title>Genome Sequences of Five Additional Brevibacillus laterosporus Bacteriophages.</title>
        <authorList>
            <person name="Merrill B.D."/>
            <person name="Berg J.A."/>
            <person name="Graves K.A."/>
            <person name="Ward A.T."/>
            <person name="Hilton J.A."/>
            <person name="Wake B.N."/>
            <person name="Grose J.H."/>
            <person name="Breakwell D.P."/>
            <person name="Burnett S.H."/>
        </authorList>
    </citation>
    <scope>NUCLEOTIDE SEQUENCE [LARGE SCALE GENOMIC DNA]</scope>
</reference>
<feature type="domain" description="Bro-N" evidence="1">
    <location>
        <begin position="18"/>
        <end position="120"/>
    </location>
</feature>
<dbReference type="Pfam" id="PF02498">
    <property type="entry name" value="Bro-N"/>
    <property type="match status" value="1"/>
</dbReference>
<evidence type="ECO:0000259" key="1">
    <source>
        <dbReference type="PROSITE" id="PS51750"/>
    </source>
</evidence>
<gene>
    <name evidence="2" type="ORF">OSIRIS_21</name>
</gene>
<dbReference type="PROSITE" id="PS51750">
    <property type="entry name" value="BRO_N"/>
    <property type="match status" value="1"/>
</dbReference>
<dbReference type="GO" id="GO:0003677">
    <property type="term" value="F:DNA binding"/>
    <property type="evidence" value="ECO:0007669"/>
    <property type="project" value="InterPro"/>
</dbReference>
<evidence type="ECO:0000313" key="2">
    <source>
        <dbReference type="EMBL" id="ALA07362.1"/>
    </source>
</evidence>
<sequence length="270" mass="30464">MSDQLMLFEGHEIVVLFKEDVKFDFQGDFLILAKNVATVLDYARTEEVTKFCKKEQVFVLKNSDISVSALNRIRKLNNAGEAFITNLALNRVFGKSEKPKAEPFQDWLYEDMLPSVQKHGVYMTPETIEKTLSNPDFIIGLATKLKEEQLARQLAETQIEKDKPKVLFADSVSASQTSLLIGDLAKLIKQNGYDIGQKRLFEWMRQNGYLMKSGSSKNMPTQKAMDKGLFEVKESSIANPDGSIRITKTTKVTGKGQIYFINKFISGDVA</sequence>
<dbReference type="OrthoDB" id="5682at10239"/>
<dbReference type="GeneID" id="26641360"/>
<dbReference type="KEGG" id="vg:26641360"/>
<keyword evidence="3" id="KW-1185">Reference proteome</keyword>
<protein>
    <submittedName>
        <fullName evidence="2">Putative prophage antirepressor</fullName>
    </submittedName>
</protein>